<evidence type="ECO:0000313" key="1">
    <source>
        <dbReference type="EMBL" id="KAI5407137.1"/>
    </source>
</evidence>
<accession>A0A9D5AD92</accession>
<protein>
    <submittedName>
        <fullName evidence="1">Uncharacterized protein</fullName>
    </submittedName>
</protein>
<sequence length="117" mass="13217">MLQGNFYQVEVILDMLPQLSYIHQLKTMPGSNMCRQTYYPCLAAHKQKGEQMVLALDDKNGNSSYHGRHTAVTVPRPINLQPIFVPSITADELKSVTDNFGSKSFLGEGAWTWFSYC</sequence>
<dbReference type="Proteomes" id="UP001058974">
    <property type="component" value="Chromosome 5"/>
</dbReference>
<keyword evidence="2" id="KW-1185">Reference proteome</keyword>
<dbReference type="AlphaFoldDB" id="A0A9D5AD92"/>
<dbReference type="EMBL" id="JAMSHJ010000005">
    <property type="protein sequence ID" value="KAI5407137.1"/>
    <property type="molecule type" value="Genomic_DNA"/>
</dbReference>
<name>A0A9D5AD92_PEA</name>
<dbReference type="Gramene" id="Psat05G0340500-T1">
    <property type="protein sequence ID" value="KAI5407137.1"/>
    <property type="gene ID" value="KIW84_053405"/>
</dbReference>
<evidence type="ECO:0000313" key="2">
    <source>
        <dbReference type="Proteomes" id="UP001058974"/>
    </source>
</evidence>
<organism evidence="1 2">
    <name type="scientific">Pisum sativum</name>
    <name type="common">Garden pea</name>
    <name type="synonym">Lathyrus oleraceus</name>
    <dbReference type="NCBI Taxonomy" id="3888"/>
    <lineage>
        <taxon>Eukaryota</taxon>
        <taxon>Viridiplantae</taxon>
        <taxon>Streptophyta</taxon>
        <taxon>Embryophyta</taxon>
        <taxon>Tracheophyta</taxon>
        <taxon>Spermatophyta</taxon>
        <taxon>Magnoliopsida</taxon>
        <taxon>eudicotyledons</taxon>
        <taxon>Gunneridae</taxon>
        <taxon>Pentapetalae</taxon>
        <taxon>rosids</taxon>
        <taxon>fabids</taxon>
        <taxon>Fabales</taxon>
        <taxon>Fabaceae</taxon>
        <taxon>Papilionoideae</taxon>
        <taxon>50 kb inversion clade</taxon>
        <taxon>NPAAA clade</taxon>
        <taxon>Hologalegina</taxon>
        <taxon>IRL clade</taxon>
        <taxon>Fabeae</taxon>
        <taxon>Lathyrus</taxon>
    </lineage>
</organism>
<proteinExistence type="predicted"/>
<reference evidence="1 2" key="1">
    <citation type="journal article" date="2022" name="Nat. Genet.">
        <title>Improved pea reference genome and pan-genome highlight genomic features and evolutionary characteristics.</title>
        <authorList>
            <person name="Yang T."/>
            <person name="Liu R."/>
            <person name="Luo Y."/>
            <person name="Hu S."/>
            <person name="Wang D."/>
            <person name="Wang C."/>
            <person name="Pandey M.K."/>
            <person name="Ge S."/>
            <person name="Xu Q."/>
            <person name="Li N."/>
            <person name="Li G."/>
            <person name="Huang Y."/>
            <person name="Saxena R.K."/>
            <person name="Ji Y."/>
            <person name="Li M."/>
            <person name="Yan X."/>
            <person name="He Y."/>
            <person name="Liu Y."/>
            <person name="Wang X."/>
            <person name="Xiang C."/>
            <person name="Varshney R.K."/>
            <person name="Ding H."/>
            <person name="Gao S."/>
            <person name="Zong X."/>
        </authorList>
    </citation>
    <scope>NUCLEOTIDE SEQUENCE [LARGE SCALE GENOMIC DNA]</scope>
    <source>
        <strain evidence="1 2">cv. Zhongwan 6</strain>
    </source>
</reference>
<comment type="caution">
    <text evidence="1">The sequence shown here is derived from an EMBL/GenBank/DDBJ whole genome shotgun (WGS) entry which is preliminary data.</text>
</comment>
<gene>
    <name evidence="1" type="ORF">KIW84_053405</name>
</gene>